<keyword evidence="3" id="KW-0560">Oxidoreductase</keyword>
<dbReference type="Gene3D" id="3.40.50.720">
    <property type="entry name" value="NAD(P)-binding Rossmann-like Domain"/>
    <property type="match status" value="1"/>
</dbReference>
<accession>A0ABR4KHU9</accession>
<comment type="similarity">
    <text evidence="1">Belongs to the short-chain dehydrogenases/reductases (SDR) family.</text>
</comment>
<evidence type="ECO:0000313" key="5">
    <source>
        <dbReference type="Proteomes" id="UP001610444"/>
    </source>
</evidence>
<dbReference type="InterPro" id="IPR051468">
    <property type="entry name" value="Fungal_SecMetab_SDRs"/>
</dbReference>
<keyword evidence="2" id="KW-0521">NADP</keyword>
<dbReference type="Proteomes" id="UP001610444">
    <property type="component" value="Unassembled WGS sequence"/>
</dbReference>
<comment type="caution">
    <text evidence="4">The sequence shown here is derived from an EMBL/GenBank/DDBJ whole genome shotgun (WGS) entry which is preliminary data.</text>
</comment>
<dbReference type="InterPro" id="IPR020904">
    <property type="entry name" value="Sc_DH/Rdtase_CS"/>
</dbReference>
<dbReference type="InterPro" id="IPR036291">
    <property type="entry name" value="NAD(P)-bd_dom_sf"/>
</dbReference>
<dbReference type="PROSITE" id="PS00061">
    <property type="entry name" value="ADH_SHORT"/>
    <property type="match status" value="1"/>
</dbReference>
<dbReference type="PANTHER" id="PTHR43544:SF7">
    <property type="entry name" value="NADB-LER2"/>
    <property type="match status" value="1"/>
</dbReference>
<keyword evidence="5" id="KW-1185">Reference proteome</keyword>
<dbReference type="GeneID" id="98155105"/>
<sequence>MSRIILVTGASRGIGKGLVTHYLAQPNTTLIATVRDTTSPKATDLESLPKGANSRLIVVALKADSPTDADEATTQLQTQHGITHIDIVIACAGICDHWGPMSEVADADVLVHFEVNALGPLRLFRAVAPLLKEAARPKFVFISTLLASIGGIGAMDTLTGPYGMSKAAGNYMVRKIHDENGHLATLCVDPGLVQTDLGNRAAQAYGLERAPVTLDESVSGITAQIEKLEKSTTSGSFVNTRGEINAW</sequence>
<organism evidence="4 5">
    <name type="scientific">Aspergillus pseudodeflectus</name>
    <dbReference type="NCBI Taxonomy" id="176178"/>
    <lineage>
        <taxon>Eukaryota</taxon>
        <taxon>Fungi</taxon>
        <taxon>Dikarya</taxon>
        <taxon>Ascomycota</taxon>
        <taxon>Pezizomycotina</taxon>
        <taxon>Eurotiomycetes</taxon>
        <taxon>Eurotiomycetidae</taxon>
        <taxon>Eurotiales</taxon>
        <taxon>Aspergillaceae</taxon>
        <taxon>Aspergillus</taxon>
        <taxon>Aspergillus subgen. Nidulantes</taxon>
    </lineage>
</organism>
<gene>
    <name evidence="4" type="ORF">BJX68DRAFT_235931</name>
</gene>
<dbReference type="InterPro" id="IPR002347">
    <property type="entry name" value="SDR_fam"/>
</dbReference>
<name>A0ABR4KHU9_9EURO</name>
<evidence type="ECO:0000256" key="1">
    <source>
        <dbReference type="ARBA" id="ARBA00006484"/>
    </source>
</evidence>
<dbReference type="PANTHER" id="PTHR43544">
    <property type="entry name" value="SHORT-CHAIN DEHYDROGENASE/REDUCTASE"/>
    <property type="match status" value="1"/>
</dbReference>
<proteinExistence type="inferred from homology"/>
<evidence type="ECO:0000313" key="4">
    <source>
        <dbReference type="EMBL" id="KAL2851850.1"/>
    </source>
</evidence>
<dbReference type="EMBL" id="JBFXLR010000017">
    <property type="protein sequence ID" value="KAL2851850.1"/>
    <property type="molecule type" value="Genomic_DNA"/>
</dbReference>
<dbReference type="Pfam" id="PF00106">
    <property type="entry name" value="adh_short"/>
    <property type="match status" value="1"/>
</dbReference>
<dbReference type="RefSeq" id="XP_070900107.1">
    <property type="nucleotide sequence ID" value="XM_071039941.1"/>
</dbReference>
<evidence type="ECO:0000256" key="3">
    <source>
        <dbReference type="ARBA" id="ARBA00023002"/>
    </source>
</evidence>
<protein>
    <submittedName>
        <fullName evidence="4">NADP(+)-dependent dehydrogenase</fullName>
    </submittedName>
</protein>
<dbReference type="CDD" id="cd05325">
    <property type="entry name" value="carb_red_sniffer_like_SDR_c"/>
    <property type="match status" value="1"/>
</dbReference>
<dbReference type="PRINTS" id="PR00081">
    <property type="entry name" value="GDHRDH"/>
</dbReference>
<reference evidence="4 5" key="1">
    <citation type="submission" date="2024-07" db="EMBL/GenBank/DDBJ databases">
        <title>Section-level genome sequencing and comparative genomics of Aspergillus sections Usti and Cavernicolus.</title>
        <authorList>
            <consortium name="Lawrence Berkeley National Laboratory"/>
            <person name="Nybo J.L."/>
            <person name="Vesth T.C."/>
            <person name="Theobald S."/>
            <person name="Frisvad J.C."/>
            <person name="Larsen T.O."/>
            <person name="Kjaerboelling I."/>
            <person name="Rothschild-Mancinelli K."/>
            <person name="Lyhne E.K."/>
            <person name="Kogle M.E."/>
            <person name="Barry K."/>
            <person name="Clum A."/>
            <person name="Na H."/>
            <person name="Ledsgaard L."/>
            <person name="Lin J."/>
            <person name="Lipzen A."/>
            <person name="Kuo A."/>
            <person name="Riley R."/>
            <person name="Mondo S."/>
            <person name="LaButti K."/>
            <person name="Haridas S."/>
            <person name="Pangalinan J."/>
            <person name="Salamov A.A."/>
            <person name="Simmons B.A."/>
            <person name="Magnuson J.K."/>
            <person name="Chen J."/>
            <person name="Drula E."/>
            <person name="Henrissat B."/>
            <person name="Wiebenga A."/>
            <person name="Lubbers R.J."/>
            <person name="Gomes A.C."/>
            <person name="Macurrencykelacurrency M.R."/>
            <person name="Stajich J."/>
            <person name="Grigoriev I.V."/>
            <person name="Mortensen U.H."/>
            <person name="De vries R.P."/>
            <person name="Baker S.E."/>
            <person name="Andersen M.R."/>
        </authorList>
    </citation>
    <scope>NUCLEOTIDE SEQUENCE [LARGE SCALE GENOMIC DNA]</scope>
    <source>
        <strain evidence="4 5">CBS 756.74</strain>
    </source>
</reference>
<evidence type="ECO:0000256" key="2">
    <source>
        <dbReference type="ARBA" id="ARBA00022857"/>
    </source>
</evidence>
<dbReference type="SUPFAM" id="SSF51735">
    <property type="entry name" value="NAD(P)-binding Rossmann-fold domains"/>
    <property type="match status" value="1"/>
</dbReference>